<evidence type="ECO:0000313" key="1">
    <source>
        <dbReference type="EMBL" id="KAJ7624418.1"/>
    </source>
</evidence>
<dbReference type="AlphaFoldDB" id="A0AAD7BL15"/>
<protein>
    <submittedName>
        <fullName evidence="1">Uncharacterized protein</fullName>
    </submittedName>
</protein>
<name>A0AAD7BL15_9AGAR</name>
<proteinExistence type="predicted"/>
<keyword evidence="2" id="KW-1185">Reference proteome</keyword>
<dbReference type="Proteomes" id="UP001221142">
    <property type="component" value="Unassembled WGS sequence"/>
</dbReference>
<gene>
    <name evidence="1" type="ORF">FB45DRAFT_82821</name>
</gene>
<accession>A0AAD7BL15</accession>
<organism evidence="1 2">
    <name type="scientific">Roridomyces roridus</name>
    <dbReference type="NCBI Taxonomy" id="1738132"/>
    <lineage>
        <taxon>Eukaryota</taxon>
        <taxon>Fungi</taxon>
        <taxon>Dikarya</taxon>
        <taxon>Basidiomycota</taxon>
        <taxon>Agaricomycotina</taxon>
        <taxon>Agaricomycetes</taxon>
        <taxon>Agaricomycetidae</taxon>
        <taxon>Agaricales</taxon>
        <taxon>Marasmiineae</taxon>
        <taxon>Mycenaceae</taxon>
        <taxon>Roridomyces</taxon>
    </lineage>
</organism>
<sequence length="307" mass="34765">MSSTPSEPFESALPIELEQRIFELAAYTDPLLVPTLMVVAWRVKQWVEPLRYRIVIYVWPDLAATGLNGHRSYPLLKDLRPNHLQGRVNRILSTHPTILKNSTRHLCLNQTPHRDLLHAASSVEDLWLVPDSFHSSLPELLGALTLKRLHCTPATLFSDQWQNASRNHFTHSLFSNVTHLQILLIRSIDAAVETRIGLASLPNLTHFAFTDDIFLPEGTTVLGTCQGLRVLVFKLTFTRFPPLPTELGVDSRFVQMVCAKGIKDWHMGALTGMDFWVRAEEFIAKRRSGEVDCLEYVIPGDESENLP</sequence>
<comment type="caution">
    <text evidence="1">The sequence shown here is derived from an EMBL/GenBank/DDBJ whole genome shotgun (WGS) entry which is preliminary data.</text>
</comment>
<reference evidence="1" key="1">
    <citation type="submission" date="2023-03" db="EMBL/GenBank/DDBJ databases">
        <title>Massive genome expansion in bonnet fungi (Mycena s.s.) driven by repeated elements and novel gene families across ecological guilds.</title>
        <authorList>
            <consortium name="Lawrence Berkeley National Laboratory"/>
            <person name="Harder C.B."/>
            <person name="Miyauchi S."/>
            <person name="Viragh M."/>
            <person name="Kuo A."/>
            <person name="Thoen E."/>
            <person name="Andreopoulos B."/>
            <person name="Lu D."/>
            <person name="Skrede I."/>
            <person name="Drula E."/>
            <person name="Henrissat B."/>
            <person name="Morin E."/>
            <person name="Kohler A."/>
            <person name="Barry K."/>
            <person name="LaButti K."/>
            <person name="Morin E."/>
            <person name="Salamov A."/>
            <person name="Lipzen A."/>
            <person name="Mereny Z."/>
            <person name="Hegedus B."/>
            <person name="Baldrian P."/>
            <person name="Stursova M."/>
            <person name="Weitz H."/>
            <person name="Taylor A."/>
            <person name="Grigoriev I.V."/>
            <person name="Nagy L.G."/>
            <person name="Martin F."/>
            <person name="Kauserud H."/>
        </authorList>
    </citation>
    <scope>NUCLEOTIDE SEQUENCE</scope>
    <source>
        <strain evidence="1">9284</strain>
    </source>
</reference>
<evidence type="ECO:0000313" key="2">
    <source>
        <dbReference type="Proteomes" id="UP001221142"/>
    </source>
</evidence>
<dbReference type="EMBL" id="JARKIF010000013">
    <property type="protein sequence ID" value="KAJ7624418.1"/>
    <property type="molecule type" value="Genomic_DNA"/>
</dbReference>